<sequence>MTVKNGGVHDVLHAVNEFFISIVPQKIREIFVSGVIRVYMTFFSVILKDEHCPAFRKLLL</sequence>
<protein>
    <submittedName>
        <fullName evidence="1">Uncharacterized protein</fullName>
    </submittedName>
</protein>
<name>A0A8S5LGE6_9CAUD</name>
<evidence type="ECO:0000313" key="1">
    <source>
        <dbReference type="EMBL" id="DAD69018.1"/>
    </source>
</evidence>
<proteinExistence type="predicted"/>
<dbReference type="EMBL" id="BK014713">
    <property type="protein sequence ID" value="DAD69018.1"/>
    <property type="molecule type" value="Genomic_DNA"/>
</dbReference>
<organism evidence="1">
    <name type="scientific">Siphoviridae sp. ctDo63</name>
    <dbReference type="NCBI Taxonomy" id="2823571"/>
    <lineage>
        <taxon>Viruses</taxon>
        <taxon>Duplodnaviria</taxon>
        <taxon>Heunggongvirae</taxon>
        <taxon>Uroviricota</taxon>
        <taxon>Caudoviricetes</taxon>
    </lineage>
</organism>
<reference evidence="1" key="1">
    <citation type="journal article" date="2021" name="Proc. Natl. Acad. Sci. U.S.A.">
        <title>A Catalog of Tens of Thousands of Viruses from Human Metagenomes Reveals Hidden Associations with Chronic Diseases.</title>
        <authorList>
            <person name="Tisza M.J."/>
            <person name="Buck C.B."/>
        </authorList>
    </citation>
    <scope>NUCLEOTIDE SEQUENCE</scope>
    <source>
        <strain evidence="1">CtDo63</strain>
    </source>
</reference>
<accession>A0A8S5LGE6</accession>